<dbReference type="GO" id="GO:0003677">
    <property type="term" value="F:DNA binding"/>
    <property type="evidence" value="ECO:0007669"/>
    <property type="project" value="UniProtKB-UniRule"/>
</dbReference>
<evidence type="ECO:0000256" key="1">
    <source>
        <dbReference type="ARBA" id="ARBA00022741"/>
    </source>
</evidence>
<gene>
    <name evidence="3" type="primary">recD2</name>
    <name evidence="8" type="ORF">LKD32_04505</name>
</gene>
<dbReference type="NCBIfam" id="TIGR01448">
    <property type="entry name" value="recD_rel"/>
    <property type="match status" value="1"/>
</dbReference>
<dbReference type="Gene3D" id="1.10.10.2220">
    <property type="match status" value="1"/>
</dbReference>
<keyword evidence="3 8" id="KW-0347">Helicase</keyword>
<comment type="catalytic activity">
    <reaction evidence="3">
        <text>ATP + H2O = ADP + phosphate + H(+)</text>
        <dbReference type="Rhea" id="RHEA:13065"/>
        <dbReference type="ChEBI" id="CHEBI:15377"/>
        <dbReference type="ChEBI" id="CHEBI:15378"/>
        <dbReference type="ChEBI" id="CHEBI:30616"/>
        <dbReference type="ChEBI" id="CHEBI:43474"/>
        <dbReference type="ChEBI" id="CHEBI:456216"/>
        <dbReference type="EC" id="5.6.2.3"/>
    </reaction>
</comment>
<evidence type="ECO:0000256" key="2">
    <source>
        <dbReference type="ARBA" id="ARBA00022840"/>
    </source>
</evidence>
<dbReference type="HAMAP" id="MF_01488">
    <property type="entry name" value="RecD2"/>
    <property type="match status" value="1"/>
</dbReference>
<dbReference type="InterPro" id="IPR027417">
    <property type="entry name" value="P-loop_NTPase"/>
</dbReference>
<dbReference type="Pfam" id="PF23139">
    <property type="entry name" value="OB_YrrC"/>
    <property type="match status" value="1"/>
</dbReference>
<dbReference type="PANTHER" id="PTHR43788:SF6">
    <property type="entry name" value="DNA HELICASE B"/>
    <property type="match status" value="1"/>
</dbReference>
<dbReference type="GO" id="GO:0009338">
    <property type="term" value="C:exodeoxyribonuclease V complex"/>
    <property type="evidence" value="ECO:0007669"/>
    <property type="project" value="TreeGrafter"/>
</dbReference>
<dbReference type="GO" id="GO:0043139">
    <property type="term" value="F:5'-3' DNA helicase activity"/>
    <property type="evidence" value="ECO:0007669"/>
    <property type="project" value="UniProtKB-UniRule"/>
</dbReference>
<dbReference type="PANTHER" id="PTHR43788">
    <property type="entry name" value="DNA2/NAM7 HELICASE FAMILY MEMBER"/>
    <property type="match status" value="1"/>
</dbReference>
<dbReference type="InterPro" id="IPR027785">
    <property type="entry name" value="UvrD-like_helicase_C"/>
</dbReference>
<dbReference type="Pfam" id="PF14520">
    <property type="entry name" value="HHH_5"/>
    <property type="match status" value="1"/>
</dbReference>
<dbReference type="InterPro" id="IPR041451">
    <property type="entry name" value="RecD2_SH13"/>
</dbReference>
<evidence type="ECO:0000259" key="6">
    <source>
        <dbReference type="Pfam" id="PF18335"/>
    </source>
</evidence>
<dbReference type="Pfam" id="PF18335">
    <property type="entry name" value="SH3_13"/>
    <property type="match status" value="1"/>
</dbReference>
<organism evidence="8 9">
    <name type="scientific">Brotaphodocola catenula</name>
    <dbReference type="NCBI Taxonomy" id="2885361"/>
    <lineage>
        <taxon>Bacteria</taxon>
        <taxon>Bacillati</taxon>
        <taxon>Bacillota</taxon>
        <taxon>Clostridia</taxon>
        <taxon>Lachnospirales</taxon>
        <taxon>Lachnospiraceae</taxon>
        <taxon>Brotaphodocola</taxon>
    </lineage>
</organism>
<dbReference type="RefSeq" id="WP_308450874.1">
    <property type="nucleotide sequence ID" value="NZ_JAJEPU010000009.1"/>
</dbReference>
<accession>A0AAE3AQC3</accession>
<evidence type="ECO:0000259" key="5">
    <source>
        <dbReference type="Pfam" id="PF14490"/>
    </source>
</evidence>
<keyword evidence="1 3" id="KW-0547">Nucleotide-binding</keyword>
<dbReference type="InterPro" id="IPR050534">
    <property type="entry name" value="Coronavir_polyprotein_1ab"/>
</dbReference>
<dbReference type="InterPro" id="IPR055446">
    <property type="entry name" value="RecD2_N_OB"/>
</dbReference>
<dbReference type="InterPro" id="IPR006345">
    <property type="entry name" value="RecD2"/>
</dbReference>
<feature type="domain" description="UvrD-like helicase C-terminal" evidence="4">
    <location>
        <begin position="660"/>
        <end position="708"/>
    </location>
</feature>
<keyword evidence="9" id="KW-1185">Reference proteome</keyword>
<dbReference type="EC" id="5.6.2.3" evidence="3"/>
<dbReference type="Pfam" id="PF14490">
    <property type="entry name" value="HHH_RecD2"/>
    <property type="match status" value="1"/>
</dbReference>
<sequence>MGENGERSRTMRIRGVVERITYQNPENGYTVLKCAVKNYNDLVTVVGNLLDVNVGSVLLVDGNWKIDSKYGRQFLAESWEETMPATVFGIEKYLGSGLIKGVGPKFAKRIVQKFGTETIEVIESDEKRLLEVEGIGKKRIQMIHESWEKQKEIKNIMLFLQDHGVSTAFAGKIYRQYGNESIQIVKENPFRLADDIWGIGFRTADGIAQKLGFEKDDFARIRSGIMYTLSALADEGHVYAEREQLIKKAVELLEADEMCIAGAIEKMRENKDLICEAWREEEGDSIYLPPFYYAETGVASRLRRLTQTPAQDRLWTSLMQARQKTGNQDLSVDVKKIQERVHMEYDEVQTEAIRQSAISKVMVLTGGPGTGKTTTTQGIITAFQSFGLKILLAAPTGRAAKRMTEATGLEAKTIHRLLECKPPEGYQKNEENPLEGDVLIVDECSMIDIVLMNSLLKAIPLGMRLILVGDIDQLPSVGAGNVLRDIMDSGTVPVIRLTRIFRQALSSRIITNAHRINQGQMPDISNGADTDFFFTSKEEPEEAAEEIVKLVKTKLPRYYAVAPSQIQVLTPMQRGVVGAGKLNLMLQEALNPQGDQLFRSGYAYRINDKVMQIRNNYEKEVFNGDIGLVVSVDMQNRVLSVDFDGRIVSYESTELDEIVHAYATTIHKAQGSEYPIVVMPVLMSHFVMLQRNLIYTGITRAKKVLVIVGTKKALAYAVRNVTVTKRNTHLKMRLRESGENTFPMGEFPFGEFEENWNF</sequence>
<dbReference type="SUPFAM" id="SSF47781">
    <property type="entry name" value="RuvA domain 2-like"/>
    <property type="match status" value="1"/>
</dbReference>
<reference evidence="8" key="1">
    <citation type="submission" date="2021-10" db="EMBL/GenBank/DDBJ databases">
        <title>Anaerobic single-cell dispensing facilitates the cultivation of human gut bacteria.</title>
        <authorList>
            <person name="Afrizal A."/>
        </authorList>
    </citation>
    <scope>NUCLEOTIDE SEQUENCE</scope>
    <source>
        <strain evidence="8">CLA-AA-H274</strain>
    </source>
</reference>
<dbReference type="GO" id="GO:0005524">
    <property type="term" value="F:ATP binding"/>
    <property type="evidence" value="ECO:0007669"/>
    <property type="project" value="UniProtKB-UniRule"/>
</dbReference>
<dbReference type="CDD" id="cd18809">
    <property type="entry name" value="SF1_C_RecD"/>
    <property type="match status" value="1"/>
</dbReference>
<dbReference type="GO" id="GO:0006310">
    <property type="term" value="P:DNA recombination"/>
    <property type="evidence" value="ECO:0007669"/>
    <property type="project" value="InterPro"/>
</dbReference>
<evidence type="ECO:0000259" key="7">
    <source>
        <dbReference type="Pfam" id="PF23139"/>
    </source>
</evidence>
<comment type="similarity">
    <text evidence="3">Belongs to the RecD family. RecD2 subfamily.</text>
</comment>
<feature type="binding site" evidence="3">
    <location>
        <begin position="369"/>
        <end position="373"/>
    </location>
    <ligand>
        <name>ATP</name>
        <dbReference type="ChEBI" id="CHEBI:30616"/>
    </ligand>
</feature>
<keyword evidence="3" id="KW-0413">Isomerase</keyword>
<dbReference type="InterPro" id="IPR010994">
    <property type="entry name" value="RuvA_2-like"/>
</dbReference>
<comment type="caution">
    <text evidence="8">The sequence shown here is derived from an EMBL/GenBank/DDBJ whole genome shotgun (WGS) entry which is preliminary data.</text>
</comment>
<evidence type="ECO:0000256" key="3">
    <source>
        <dbReference type="HAMAP-Rule" id="MF_01488"/>
    </source>
</evidence>
<evidence type="ECO:0000313" key="8">
    <source>
        <dbReference type="EMBL" id="MCC2164154.1"/>
    </source>
</evidence>
<dbReference type="Proteomes" id="UP001198962">
    <property type="component" value="Unassembled WGS sequence"/>
</dbReference>
<dbReference type="Pfam" id="PF13245">
    <property type="entry name" value="AAA_19"/>
    <property type="match status" value="1"/>
</dbReference>
<dbReference type="Gene3D" id="3.40.50.300">
    <property type="entry name" value="P-loop containing nucleotide triphosphate hydrolases"/>
    <property type="match status" value="2"/>
</dbReference>
<proteinExistence type="inferred from homology"/>
<dbReference type="AlphaFoldDB" id="A0AAE3AQC3"/>
<keyword evidence="3" id="KW-0378">Hydrolase</keyword>
<dbReference type="GO" id="GO:0016787">
    <property type="term" value="F:hydrolase activity"/>
    <property type="evidence" value="ECO:0007669"/>
    <property type="project" value="UniProtKB-KW"/>
</dbReference>
<feature type="domain" description="ATP-dependent RecD2 DNA helicase SH3" evidence="6">
    <location>
        <begin position="582"/>
        <end position="643"/>
    </location>
</feature>
<keyword evidence="3" id="KW-0238">DNA-binding</keyword>
<keyword evidence="2 3" id="KW-0067">ATP-binding</keyword>
<dbReference type="SUPFAM" id="SSF52540">
    <property type="entry name" value="P-loop containing nucleoside triphosphate hydrolases"/>
    <property type="match status" value="2"/>
</dbReference>
<protein>
    <recommendedName>
        <fullName evidence="3">ATP-dependent RecD2 DNA helicase</fullName>
        <ecNumber evidence="3">5.6.2.3</ecNumber>
    </recommendedName>
    <alternativeName>
        <fullName evidence="3">DNA 5'-3' helicase subunit RecD2</fullName>
    </alternativeName>
</protein>
<dbReference type="GO" id="GO:0017116">
    <property type="term" value="F:single-stranded DNA helicase activity"/>
    <property type="evidence" value="ECO:0007669"/>
    <property type="project" value="TreeGrafter"/>
</dbReference>
<dbReference type="InterPro" id="IPR029493">
    <property type="entry name" value="RecD2-like_HHH"/>
</dbReference>
<dbReference type="EMBL" id="JAJEPU010000009">
    <property type="protein sequence ID" value="MCC2164154.1"/>
    <property type="molecule type" value="Genomic_DNA"/>
</dbReference>
<evidence type="ECO:0000313" key="9">
    <source>
        <dbReference type="Proteomes" id="UP001198962"/>
    </source>
</evidence>
<evidence type="ECO:0000259" key="4">
    <source>
        <dbReference type="Pfam" id="PF13538"/>
    </source>
</evidence>
<dbReference type="Pfam" id="PF13538">
    <property type="entry name" value="UvrD_C_2"/>
    <property type="match status" value="1"/>
</dbReference>
<comment type="function">
    <text evidence="3">DNA-dependent ATPase and ATP-dependent 5'-3' DNA helicase. Has no activity on blunt DNA or DNA with 3'-overhangs, requires at least 10 bases of 5'-ssDNA for helicase activity.</text>
</comment>
<dbReference type="Gene3D" id="2.30.30.940">
    <property type="match status" value="1"/>
</dbReference>
<feature type="domain" description="ATP-dependent RecD2 DNA helicase-like helix-hairpin-helix" evidence="5">
    <location>
        <begin position="149"/>
        <end position="239"/>
    </location>
</feature>
<feature type="domain" description="ATP-dependent RecD2 DNA helicase OB-fold" evidence="7">
    <location>
        <begin position="12"/>
        <end position="84"/>
    </location>
</feature>
<name>A0AAE3AQC3_9FIRM</name>
<dbReference type="Gene3D" id="1.10.150.20">
    <property type="entry name" value="5' to 3' exonuclease, C-terminal subdomain"/>
    <property type="match status" value="1"/>
</dbReference>
<dbReference type="CDD" id="cd17933">
    <property type="entry name" value="DEXSc_RecD-like"/>
    <property type="match status" value="1"/>
</dbReference>